<dbReference type="AlphaFoldDB" id="A0A4P7PWL7"/>
<feature type="transmembrane region" description="Helical" evidence="1">
    <location>
        <begin position="38"/>
        <end position="56"/>
    </location>
</feature>
<accession>A0A4P7PWL7</accession>
<dbReference type="Proteomes" id="UP000296862">
    <property type="component" value="Chromosome"/>
</dbReference>
<evidence type="ECO:0000259" key="2">
    <source>
        <dbReference type="Pfam" id="PF22827"/>
    </source>
</evidence>
<keyword evidence="4" id="KW-1185">Reference proteome</keyword>
<sequence length="69" mass="7797">MIKNKHLLILFFVAMILVVIGALFKITHWEFQGINGNTMLTIGLLSEAVVIVLLILKITKDNKSDFLNK</sequence>
<dbReference type="InterPro" id="IPR055087">
    <property type="entry name" value="GldL-like_N"/>
</dbReference>
<evidence type="ECO:0000313" key="4">
    <source>
        <dbReference type="Proteomes" id="UP000296862"/>
    </source>
</evidence>
<name>A0A4P7PWL7_9FLAO</name>
<dbReference type="RefSeq" id="WP_210726612.1">
    <property type="nucleotide sequence ID" value="NZ_CP038810.1"/>
</dbReference>
<dbReference type="Pfam" id="PF22827">
    <property type="entry name" value="GldL_N"/>
    <property type="match status" value="1"/>
</dbReference>
<organism evidence="3 4">
    <name type="scientific">Flavobacterium sangjuense</name>
    <dbReference type="NCBI Taxonomy" id="2518177"/>
    <lineage>
        <taxon>Bacteria</taxon>
        <taxon>Pseudomonadati</taxon>
        <taxon>Bacteroidota</taxon>
        <taxon>Flavobacteriia</taxon>
        <taxon>Flavobacteriales</taxon>
        <taxon>Flavobacteriaceae</taxon>
        <taxon>Flavobacterium</taxon>
    </lineage>
</organism>
<evidence type="ECO:0000256" key="1">
    <source>
        <dbReference type="SAM" id="Phobius"/>
    </source>
</evidence>
<dbReference type="EMBL" id="CP038810">
    <property type="protein sequence ID" value="QBZ98712.1"/>
    <property type="molecule type" value="Genomic_DNA"/>
</dbReference>
<keyword evidence="1" id="KW-0812">Transmembrane</keyword>
<proteinExistence type="predicted"/>
<evidence type="ECO:0000313" key="3">
    <source>
        <dbReference type="EMBL" id="QBZ98712.1"/>
    </source>
</evidence>
<dbReference type="KEGG" id="fsn:GS03_02222"/>
<keyword evidence="1" id="KW-1133">Transmembrane helix</keyword>
<keyword evidence="1" id="KW-0472">Membrane</keyword>
<feature type="domain" description="Gliding motility protein GldL-like N-terminal" evidence="2">
    <location>
        <begin position="17"/>
        <end position="56"/>
    </location>
</feature>
<feature type="transmembrane region" description="Helical" evidence="1">
    <location>
        <begin position="7"/>
        <end position="26"/>
    </location>
</feature>
<reference evidence="3 4" key="1">
    <citation type="submission" date="2019-04" db="EMBL/GenBank/DDBJ databases">
        <title>Flavobacterium sp. GS03.</title>
        <authorList>
            <person name="Kim H."/>
        </authorList>
    </citation>
    <scope>NUCLEOTIDE SEQUENCE [LARGE SCALE GENOMIC DNA]</scope>
    <source>
        <strain evidence="3 4">GS03</strain>
    </source>
</reference>
<protein>
    <recommendedName>
        <fullName evidence="2">Gliding motility protein GldL-like N-terminal domain-containing protein</fullName>
    </recommendedName>
</protein>
<gene>
    <name evidence="3" type="ORF">GS03_02222</name>
</gene>